<dbReference type="OrthoDB" id="4856898at2"/>
<gene>
    <name evidence="1" type="ORF">EV186_101653</name>
</gene>
<keyword evidence="2" id="KW-1185">Reference proteome</keyword>
<protein>
    <recommendedName>
        <fullName evidence="3">FhuF-like iron-sulfur protein</fullName>
    </recommendedName>
</protein>
<comment type="caution">
    <text evidence="1">The sequence shown here is derived from an EMBL/GenBank/DDBJ whole genome shotgun (WGS) entry which is preliminary data.</text>
</comment>
<dbReference type="RefSeq" id="WP_133847566.1">
    <property type="nucleotide sequence ID" value="NZ_SNXZ01000001.1"/>
</dbReference>
<organism evidence="1 2">
    <name type="scientific">Labedaea rhizosphaerae</name>
    <dbReference type="NCBI Taxonomy" id="598644"/>
    <lineage>
        <taxon>Bacteria</taxon>
        <taxon>Bacillati</taxon>
        <taxon>Actinomycetota</taxon>
        <taxon>Actinomycetes</taxon>
        <taxon>Pseudonocardiales</taxon>
        <taxon>Pseudonocardiaceae</taxon>
        <taxon>Labedaea</taxon>
    </lineage>
</organism>
<proteinExistence type="predicted"/>
<evidence type="ECO:0008006" key="3">
    <source>
        <dbReference type="Google" id="ProtNLM"/>
    </source>
</evidence>
<dbReference type="AlphaFoldDB" id="A0A4R6SKN4"/>
<evidence type="ECO:0000313" key="2">
    <source>
        <dbReference type="Proteomes" id="UP000295444"/>
    </source>
</evidence>
<dbReference type="Proteomes" id="UP000295444">
    <property type="component" value="Unassembled WGS sequence"/>
</dbReference>
<accession>A0A4R6SKN4</accession>
<evidence type="ECO:0000313" key="1">
    <source>
        <dbReference type="EMBL" id="TDQ04698.1"/>
    </source>
</evidence>
<sequence>MTLARPAVGAPPLADSIARIDSLQDRTRLRFGAQDGWITCADMLADQAKLIQWVDRTGISLLNDYGHAPRRTATAYVMAWYLSVPAFAAGMLFHHERRVPSLRPHHLAFRLGSPRPDPVGTSLLSSRFTCLPSDPAAGAVDADVVPDERTLAAVLRGRFAAHAARFVTVFGPIGRIDRRTLWGAATDALDNALLLAGRAHGAEQAGVMDATLVFPAVFPPFTTASTVRPNAAGTGWIRRKESCCYHYLLPAGQGPCDTCPRVLPKQFAK</sequence>
<reference evidence="1 2" key="1">
    <citation type="submission" date="2019-03" db="EMBL/GenBank/DDBJ databases">
        <title>Genomic Encyclopedia of Type Strains, Phase IV (KMG-IV): sequencing the most valuable type-strain genomes for metagenomic binning, comparative biology and taxonomic classification.</title>
        <authorList>
            <person name="Goeker M."/>
        </authorList>
    </citation>
    <scope>NUCLEOTIDE SEQUENCE [LARGE SCALE GENOMIC DNA]</scope>
    <source>
        <strain evidence="1 2">DSM 45361</strain>
    </source>
</reference>
<name>A0A4R6SKN4_LABRH</name>
<dbReference type="EMBL" id="SNXZ01000001">
    <property type="protein sequence ID" value="TDQ04698.1"/>
    <property type="molecule type" value="Genomic_DNA"/>
</dbReference>